<dbReference type="EMBL" id="JBEPMO010000001">
    <property type="protein sequence ID" value="MET3730546.1"/>
    <property type="molecule type" value="Genomic_DNA"/>
</dbReference>
<evidence type="ECO:0000259" key="6">
    <source>
        <dbReference type="Pfam" id="PF07980"/>
    </source>
</evidence>
<dbReference type="RefSeq" id="WP_354505589.1">
    <property type="nucleotide sequence ID" value="NZ_JBEPMO010000001.1"/>
</dbReference>
<feature type="domain" description="SusD-like N-terminal" evidence="7">
    <location>
        <begin position="32"/>
        <end position="233"/>
    </location>
</feature>
<keyword evidence="5" id="KW-0998">Cell outer membrane</keyword>
<evidence type="ECO:0000256" key="1">
    <source>
        <dbReference type="ARBA" id="ARBA00004442"/>
    </source>
</evidence>
<keyword evidence="4" id="KW-0472">Membrane</keyword>
<gene>
    <name evidence="8" type="ORF">ABID46_000098</name>
</gene>
<evidence type="ECO:0000259" key="7">
    <source>
        <dbReference type="Pfam" id="PF14322"/>
    </source>
</evidence>
<dbReference type="PROSITE" id="PS51257">
    <property type="entry name" value="PROKAR_LIPOPROTEIN"/>
    <property type="match status" value="1"/>
</dbReference>
<dbReference type="SUPFAM" id="SSF48452">
    <property type="entry name" value="TPR-like"/>
    <property type="match status" value="1"/>
</dbReference>
<keyword evidence="9" id="KW-1185">Reference proteome</keyword>
<proteinExistence type="inferred from homology"/>
<feature type="domain" description="RagB/SusD" evidence="6">
    <location>
        <begin position="336"/>
        <end position="467"/>
    </location>
</feature>
<evidence type="ECO:0000256" key="5">
    <source>
        <dbReference type="ARBA" id="ARBA00023237"/>
    </source>
</evidence>
<dbReference type="Gene3D" id="1.25.40.390">
    <property type="match status" value="1"/>
</dbReference>
<evidence type="ECO:0000256" key="4">
    <source>
        <dbReference type="ARBA" id="ARBA00023136"/>
    </source>
</evidence>
<evidence type="ECO:0000256" key="2">
    <source>
        <dbReference type="ARBA" id="ARBA00006275"/>
    </source>
</evidence>
<dbReference type="InterPro" id="IPR012944">
    <property type="entry name" value="SusD_RagB_dom"/>
</dbReference>
<name>A0ABV2LQ54_9FLAO</name>
<evidence type="ECO:0000313" key="8">
    <source>
        <dbReference type="EMBL" id="MET3730546.1"/>
    </source>
</evidence>
<organism evidence="8 9">
    <name type="scientific">Moheibacter stercoris</name>
    <dbReference type="NCBI Taxonomy" id="1628251"/>
    <lineage>
        <taxon>Bacteria</taxon>
        <taxon>Pseudomonadati</taxon>
        <taxon>Bacteroidota</taxon>
        <taxon>Flavobacteriia</taxon>
        <taxon>Flavobacteriales</taxon>
        <taxon>Weeksellaceae</taxon>
        <taxon>Moheibacter</taxon>
    </lineage>
</organism>
<protein>
    <recommendedName>
        <fullName evidence="10">RagB/SusD domain-containing protein</fullName>
    </recommendedName>
</protein>
<comment type="caution">
    <text evidence="8">The sequence shown here is derived from an EMBL/GenBank/DDBJ whole genome shotgun (WGS) entry which is preliminary data.</text>
</comment>
<dbReference type="CDD" id="cd08977">
    <property type="entry name" value="SusD"/>
    <property type="match status" value="1"/>
</dbReference>
<comment type="similarity">
    <text evidence="2">Belongs to the SusD family.</text>
</comment>
<dbReference type="Pfam" id="PF07980">
    <property type="entry name" value="SusD_RagB"/>
    <property type="match status" value="1"/>
</dbReference>
<dbReference type="InterPro" id="IPR033985">
    <property type="entry name" value="SusD-like_N"/>
</dbReference>
<dbReference type="Pfam" id="PF14322">
    <property type="entry name" value="SusD-like_3"/>
    <property type="match status" value="1"/>
</dbReference>
<dbReference type="InterPro" id="IPR011990">
    <property type="entry name" value="TPR-like_helical_dom_sf"/>
</dbReference>
<sequence>MKNQIIHIEKKHIHFVFFLIFSTFSFVSCDEFLEVDPPIGQVESKTVFANENTAIAAVTSLYSNLREETFLTGSFGLSMMLGYYTDEFDYYYFSGEPMEAFYRHQIIASNKLLSQIWNSPYHLIFMCNSVIEGLENSTHISEEIKNQLKGEALFIRALTHFYLVNLFGDIPYITSTDYSENQNAFRSNQDEVYGQIIEDLIASKTILSEEYASHDRTRANRAVASALLARVYLYTGQWIEAEAESSSIINNLFHYVLEPEIQNEFLKNSSSTILQLAPSKEGENTKEGNIFLFEFGPPFYLSLNEEYVQSFDILDLRKHFWIKEIIEGEQIWYTPYKYKQSENTGTSMEYSIAFRLSEQILIRAEARVHLGDLSGCKNDINLIRERAGLPHTTATSPNELIDAILNERKFEFFAEHGHRWFDLKRLNQAENILSPIKSNWRSTDILFPIPESELLLNPNLTPQNPGY</sequence>
<accession>A0ABV2LQ54</accession>
<evidence type="ECO:0000256" key="3">
    <source>
        <dbReference type="ARBA" id="ARBA00022729"/>
    </source>
</evidence>
<reference evidence="8 9" key="1">
    <citation type="submission" date="2024-06" db="EMBL/GenBank/DDBJ databases">
        <title>Genomic Encyclopedia of Type Strains, Phase IV (KMG-IV): sequencing the most valuable type-strain genomes for metagenomic binning, comparative biology and taxonomic classification.</title>
        <authorList>
            <person name="Goeker M."/>
        </authorList>
    </citation>
    <scope>NUCLEOTIDE SEQUENCE [LARGE SCALE GENOMIC DNA]</scope>
    <source>
        <strain evidence="8 9">DSM 29388</strain>
    </source>
</reference>
<evidence type="ECO:0000313" key="9">
    <source>
        <dbReference type="Proteomes" id="UP001549146"/>
    </source>
</evidence>
<comment type="subcellular location">
    <subcellularLocation>
        <location evidence="1">Cell outer membrane</location>
    </subcellularLocation>
</comment>
<keyword evidence="3" id="KW-0732">Signal</keyword>
<dbReference type="Proteomes" id="UP001549146">
    <property type="component" value="Unassembled WGS sequence"/>
</dbReference>
<evidence type="ECO:0008006" key="10">
    <source>
        <dbReference type="Google" id="ProtNLM"/>
    </source>
</evidence>